<organism evidence="3 4">
    <name type="scientific">Trapa natans</name>
    <name type="common">Water chestnut</name>
    <dbReference type="NCBI Taxonomy" id="22666"/>
    <lineage>
        <taxon>Eukaryota</taxon>
        <taxon>Viridiplantae</taxon>
        <taxon>Streptophyta</taxon>
        <taxon>Embryophyta</taxon>
        <taxon>Tracheophyta</taxon>
        <taxon>Spermatophyta</taxon>
        <taxon>Magnoliopsida</taxon>
        <taxon>eudicotyledons</taxon>
        <taxon>Gunneridae</taxon>
        <taxon>Pentapetalae</taxon>
        <taxon>rosids</taxon>
        <taxon>malvids</taxon>
        <taxon>Myrtales</taxon>
        <taxon>Lythraceae</taxon>
        <taxon>Trapa</taxon>
    </lineage>
</organism>
<evidence type="ECO:0000256" key="1">
    <source>
        <dbReference type="SAM" id="Coils"/>
    </source>
</evidence>
<reference evidence="3 4" key="1">
    <citation type="journal article" date="2023" name="Hortic Res">
        <title>Pangenome of water caltrop reveals structural variations and asymmetric subgenome divergence after allopolyploidization.</title>
        <authorList>
            <person name="Zhang X."/>
            <person name="Chen Y."/>
            <person name="Wang L."/>
            <person name="Yuan Y."/>
            <person name="Fang M."/>
            <person name="Shi L."/>
            <person name="Lu R."/>
            <person name="Comes H.P."/>
            <person name="Ma Y."/>
            <person name="Chen Y."/>
            <person name="Huang G."/>
            <person name="Zhou Y."/>
            <person name="Zheng Z."/>
            <person name="Qiu Y."/>
        </authorList>
    </citation>
    <scope>NUCLEOTIDE SEQUENCE [LARGE SCALE GENOMIC DNA]</scope>
    <source>
        <strain evidence="3">F231</strain>
    </source>
</reference>
<keyword evidence="4" id="KW-1185">Reference proteome</keyword>
<feature type="compositionally biased region" description="Basic residues" evidence="2">
    <location>
        <begin position="27"/>
        <end position="44"/>
    </location>
</feature>
<accession>A0AAN7M7H7</accession>
<gene>
    <name evidence="3" type="ORF">SAY86_021187</name>
</gene>
<evidence type="ECO:0000313" key="3">
    <source>
        <dbReference type="EMBL" id="KAK4800700.1"/>
    </source>
</evidence>
<name>A0AAN7M7H7_TRANT</name>
<sequence>MVMAPHQPPSSSISPPPPPNLSPSNNHYHHPTPIHRPPHPKKSRLPSSTAKKRPEQSDNTPIEAGDRSVKCNKCRPHAREKITVVPIDNNGGGILCHSLPSPNVILKSIISSITKKSLSAPAPNVPTAPQEGQWKIAFAELSHQLIQAKRKREEALLDASRLKHSVADLERKLNKLEIYWQQPPPWHRGMLHGHRKLTSPTVQCRDELPKRESGGPVLRIGLGGPVCGPPYDIKIAPSQSRRTLVVYLEAILNRSFYEDFESIRFEKNHAAFVFNPAEQCETNRVCSDGLRGLTWDEVLSKGTRHFNEDFSRFFDRKMSEIVGMLGWKRTWPEPLLQAFFGASKAVWLVHLLANSVHPGLPIMRVDSGGKFDVGYMEDMGAERAR</sequence>
<comment type="caution">
    <text evidence="3">The sequence shown here is derived from an EMBL/GenBank/DDBJ whole genome shotgun (WGS) entry which is preliminary data.</text>
</comment>
<dbReference type="PANTHER" id="PTHR31029">
    <property type="entry name" value="CYCLIN-DEPENDENT KINASE-LIKE PROTEIN"/>
    <property type="match status" value="1"/>
</dbReference>
<protein>
    <submittedName>
        <fullName evidence="3">Uncharacterized protein</fullName>
    </submittedName>
</protein>
<feature type="region of interest" description="Disordered" evidence="2">
    <location>
        <begin position="1"/>
        <end position="68"/>
    </location>
</feature>
<dbReference type="EMBL" id="JAXQNO010000003">
    <property type="protein sequence ID" value="KAK4800700.1"/>
    <property type="molecule type" value="Genomic_DNA"/>
</dbReference>
<dbReference type="PANTHER" id="PTHR31029:SF4">
    <property type="entry name" value="CYCLIN-DEPENDENT KINASE-LIKE PROTEIN"/>
    <property type="match status" value="1"/>
</dbReference>
<evidence type="ECO:0000313" key="4">
    <source>
        <dbReference type="Proteomes" id="UP001346149"/>
    </source>
</evidence>
<proteinExistence type="predicted"/>
<dbReference type="InterPro" id="IPR042316">
    <property type="entry name" value="IRKI-like"/>
</dbReference>
<dbReference type="Proteomes" id="UP001346149">
    <property type="component" value="Unassembled WGS sequence"/>
</dbReference>
<feature type="coiled-coil region" evidence="1">
    <location>
        <begin position="152"/>
        <end position="179"/>
    </location>
</feature>
<dbReference type="AlphaFoldDB" id="A0AAN7M7H7"/>
<evidence type="ECO:0000256" key="2">
    <source>
        <dbReference type="SAM" id="MobiDB-lite"/>
    </source>
</evidence>
<keyword evidence="1" id="KW-0175">Coiled coil</keyword>